<comment type="caution">
    <text evidence="1">The sequence shown here is derived from an EMBL/GenBank/DDBJ whole genome shotgun (WGS) entry which is preliminary data.</text>
</comment>
<name>A0A423PHK4_9GAMM</name>
<dbReference type="GO" id="GO:0046653">
    <property type="term" value="P:tetrahydrofolate metabolic process"/>
    <property type="evidence" value="ECO:0007669"/>
    <property type="project" value="InterPro"/>
</dbReference>
<organism evidence="1 2">
    <name type="scientific">Salinisphaera orenii YIM 95161</name>
    <dbReference type="NCBI Taxonomy" id="1051139"/>
    <lineage>
        <taxon>Bacteria</taxon>
        <taxon>Pseudomonadati</taxon>
        <taxon>Pseudomonadota</taxon>
        <taxon>Gammaproteobacteria</taxon>
        <taxon>Salinisphaerales</taxon>
        <taxon>Salinisphaeraceae</taxon>
        <taxon>Salinisphaera</taxon>
    </lineage>
</organism>
<proteinExistence type="predicted"/>
<evidence type="ECO:0000313" key="1">
    <source>
        <dbReference type="EMBL" id="ROO25118.1"/>
    </source>
</evidence>
<dbReference type="AlphaFoldDB" id="A0A423PHK4"/>
<gene>
    <name evidence="1" type="ORF">SAHL_15165</name>
</gene>
<dbReference type="EMBL" id="AYKF01000121">
    <property type="protein sequence ID" value="ROO25118.1"/>
    <property type="molecule type" value="Genomic_DNA"/>
</dbReference>
<dbReference type="Proteomes" id="UP000285123">
    <property type="component" value="Unassembled WGS sequence"/>
</dbReference>
<sequence length="95" mass="11118">MAMLQLECPWCGPRDEEEFTYGGEAHITRPPEPDAVSDAAWGDYLFFHTNTRGLQSEQWCHSHGCRRWFNVARDTVTYRIHRVYRMGEPRPGFDA</sequence>
<dbReference type="GO" id="GO:0008115">
    <property type="term" value="F:sarcosine oxidase activity"/>
    <property type="evidence" value="ECO:0007669"/>
    <property type="project" value="InterPro"/>
</dbReference>
<protein>
    <submittedName>
        <fullName evidence="1">Sarcosine oxidase subunit delta</fullName>
    </submittedName>
</protein>
<dbReference type="InterPro" id="IPR006279">
    <property type="entry name" value="SoxD"/>
</dbReference>
<dbReference type="NCBIfam" id="TIGR01374">
    <property type="entry name" value="soxD"/>
    <property type="match status" value="1"/>
</dbReference>
<reference evidence="1 2" key="1">
    <citation type="submission" date="2013-10" db="EMBL/GenBank/DDBJ databases">
        <title>Salinisphaera halophila YIM 95161 Genome Sequencing.</title>
        <authorList>
            <person name="Lai Q."/>
            <person name="Li C."/>
            <person name="Shao Z."/>
        </authorList>
    </citation>
    <scope>NUCLEOTIDE SEQUENCE [LARGE SCALE GENOMIC DNA]</scope>
    <source>
        <strain evidence="1 2">YIM 95161</strain>
    </source>
</reference>
<dbReference type="Gene3D" id="3.30.2270.10">
    <property type="entry name" value="Folate-binding superfamily"/>
    <property type="match status" value="1"/>
</dbReference>
<evidence type="ECO:0000313" key="2">
    <source>
        <dbReference type="Proteomes" id="UP000285123"/>
    </source>
</evidence>
<dbReference type="InterPro" id="IPR038561">
    <property type="entry name" value="SoxD_sf"/>
</dbReference>
<accession>A0A423PHK4</accession>
<dbReference type="Pfam" id="PF04267">
    <property type="entry name" value="SoxD"/>
    <property type="match status" value="1"/>
</dbReference>